<reference evidence="3" key="1">
    <citation type="submission" date="2020-08" db="EMBL/GenBank/DDBJ databases">
        <title>Lewinella bacteria from marine environments.</title>
        <authorList>
            <person name="Zhong Y."/>
        </authorList>
    </citation>
    <scope>NUCLEOTIDE SEQUENCE</scope>
    <source>
        <strain evidence="3">KCTC 42187</strain>
    </source>
</reference>
<evidence type="ECO:0000313" key="3">
    <source>
        <dbReference type="EMBL" id="MBC6994028.1"/>
    </source>
</evidence>
<dbReference type="InterPro" id="IPR029062">
    <property type="entry name" value="Class_I_gatase-like"/>
</dbReference>
<keyword evidence="4" id="KW-1185">Reference proteome</keyword>
<evidence type="ECO:0000259" key="2">
    <source>
        <dbReference type="Pfam" id="PF06283"/>
    </source>
</evidence>
<dbReference type="EMBL" id="JACSIT010000085">
    <property type="protein sequence ID" value="MBC6994028.1"/>
    <property type="molecule type" value="Genomic_DNA"/>
</dbReference>
<protein>
    <submittedName>
        <fullName evidence="3">ThuA domain-containing protein</fullName>
    </submittedName>
</protein>
<dbReference type="PANTHER" id="PTHR40469">
    <property type="entry name" value="SECRETED GLYCOSYL HYDROLASE"/>
    <property type="match status" value="1"/>
</dbReference>
<gene>
    <name evidence="3" type="ORF">H9S92_07635</name>
</gene>
<name>A0A923PH50_9BACT</name>
<dbReference type="InterPro" id="IPR029010">
    <property type="entry name" value="ThuA-like"/>
</dbReference>
<dbReference type="Proteomes" id="UP000650081">
    <property type="component" value="Unassembled WGS sequence"/>
</dbReference>
<dbReference type="RefSeq" id="WP_187466119.1">
    <property type="nucleotide sequence ID" value="NZ_JACSIT010000085.1"/>
</dbReference>
<sequence>MQKLLLTFLCTCVSALVFHLNAQQFKALMVVQTAGWQHESTFDAIPALQKLAKLHDFTLDVKQRAMPLTDQQLARYDVLLMVNTTGDVFTDAEQGAVERFIQSGKGWVGVHAASDTEYDWKWYTDMVGHMFHIHPVVQTAMLEVQEPDFPGLTAWPKRMLWTDEYYEYKDGSKKPGFNYVLTVDESTYDITANWGGDRIAKGHGDFHPIAWYHNYDGGRAFYTNLGHVPAVFGEPAFLQHLYGGIWWAAKGKK</sequence>
<keyword evidence="1" id="KW-0732">Signal</keyword>
<dbReference type="AlphaFoldDB" id="A0A923PH50"/>
<feature type="domain" description="ThuA-like" evidence="2">
    <location>
        <begin position="26"/>
        <end position="248"/>
    </location>
</feature>
<organism evidence="3 4">
    <name type="scientific">Neolewinella lacunae</name>
    <dbReference type="NCBI Taxonomy" id="1517758"/>
    <lineage>
        <taxon>Bacteria</taxon>
        <taxon>Pseudomonadati</taxon>
        <taxon>Bacteroidota</taxon>
        <taxon>Saprospiria</taxon>
        <taxon>Saprospirales</taxon>
        <taxon>Lewinellaceae</taxon>
        <taxon>Neolewinella</taxon>
    </lineage>
</organism>
<dbReference type="SUPFAM" id="SSF52317">
    <property type="entry name" value="Class I glutamine amidotransferase-like"/>
    <property type="match status" value="1"/>
</dbReference>
<feature type="signal peptide" evidence="1">
    <location>
        <begin position="1"/>
        <end position="22"/>
    </location>
</feature>
<dbReference type="PANTHER" id="PTHR40469:SF2">
    <property type="entry name" value="GALACTOSE-BINDING DOMAIN-LIKE SUPERFAMILY PROTEIN"/>
    <property type="match status" value="1"/>
</dbReference>
<evidence type="ECO:0000256" key="1">
    <source>
        <dbReference type="SAM" id="SignalP"/>
    </source>
</evidence>
<feature type="chain" id="PRO_5036851778" evidence="1">
    <location>
        <begin position="23"/>
        <end position="253"/>
    </location>
</feature>
<accession>A0A923PH50</accession>
<proteinExistence type="predicted"/>
<comment type="caution">
    <text evidence="3">The sequence shown here is derived from an EMBL/GenBank/DDBJ whole genome shotgun (WGS) entry which is preliminary data.</text>
</comment>
<dbReference type="Pfam" id="PF06283">
    <property type="entry name" value="ThuA"/>
    <property type="match status" value="1"/>
</dbReference>
<dbReference type="Gene3D" id="3.40.50.880">
    <property type="match status" value="1"/>
</dbReference>
<evidence type="ECO:0000313" key="4">
    <source>
        <dbReference type="Proteomes" id="UP000650081"/>
    </source>
</evidence>